<comment type="similarity">
    <text evidence="1">Belongs to the 3-hydroxyacyl-CoA dehydrogenase family.</text>
</comment>
<dbReference type="SUPFAM" id="SSF51735">
    <property type="entry name" value="NAD(P)-binding Rossmann-fold domains"/>
    <property type="match status" value="1"/>
</dbReference>
<dbReference type="NCBIfam" id="NF004474">
    <property type="entry name" value="PRK05808.1"/>
    <property type="match status" value="1"/>
</dbReference>
<feature type="site" description="Important for catalytic activity" evidence="3">
    <location>
        <position position="142"/>
    </location>
</feature>
<feature type="domain" description="3-hydroxyacyl-CoA dehydrogenase NAD binding" evidence="6">
    <location>
        <begin position="7"/>
        <end position="185"/>
    </location>
</feature>
<dbReference type="FunFam" id="1.10.1040.10:FF:000010">
    <property type="entry name" value="3-hydroxybutyryl-CoA dehydrogenase"/>
    <property type="match status" value="1"/>
</dbReference>
<dbReference type="InterPro" id="IPR022694">
    <property type="entry name" value="3-OHacyl-CoA_DH"/>
</dbReference>
<keyword evidence="4" id="KW-0520">NAD</keyword>
<feature type="binding site" evidence="4">
    <location>
        <begin position="12"/>
        <end position="17"/>
    </location>
    <ligand>
        <name>NAD(+)</name>
        <dbReference type="ChEBI" id="CHEBI:57540"/>
    </ligand>
</feature>
<dbReference type="EMBL" id="CANI01000031">
    <property type="protein sequence ID" value="CCM77499.1"/>
    <property type="molecule type" value="Genomic_DNA"/>
</dbReference>
<keyword evidence="2 7" id="KW-0560">Oxidoreductase</keyword>
<dbReference type="InterPro" id="IPR036291">
    <property type="entry name" value="NAD(P)-bd_dom_sf"/>
</dbReference>
<evidence type="ECO:0000259" key="6">
    <source>
        <dbReference type="Pfam" id="PF02737"/>
    </source>
</evidence>
<evidence type="ECO:0000313" key="7">
    <source>
        <dbReference type="EMBL" id="CCM77499.1"/>
    </source>
</evidence>
<comment type="caution">
    <text evidence="7">The sequence shown here is derived from an EMBL/GenBank/DDBJ whole genome shotgun (WGS) entry which is preliminary data.</text>
</comment>
<keyword evidence="8" id="KW-1185">Reference proteome</keyword>
<feature type="binding site" evidence="4">
    <location>
        <position position="99"/>
    </location>
    <ligand>
        <name>NAD(+)</name>
        <dbReference type="ChEBI" id="CHEBI:57540"/>
    </ligand>
</feature>
<dbReference type="RefSeq" id="WP_007528002.1">
    <property type="nucleotide sequence ID" value="NZ_HF536772.1"/>
</dbReference>
<protein>
    <submittedName>
        <fullName evidence="7">3-hydroxybutyryl-CoA dehydrogenase</fullName>
        <ecNumber evidence="7">1.1.1.157</ecNumber>
    </submittedName>
</protein>
<dbReference type="STRING" id="1211777.BN77_0453"/>
<name>K0Q3X0_9HYPH</name>
<feature type="binding site" evidence="4">
    <location>
        <position position="121"/>
    </location>
    <ligand>
        <name>NAD(+)</name>
        <dbReference type="ChEBI" id="CHEBI:57540"/>
    </ligand>
</feature>
<dbReference type="GO" id="GO:0006631">
    <property type="term" value="P:fatty acid metabolic process"/>
    <property type="evidence" value="ECO:0007669"/>
    <property type="project" value="InterPro"/>
</dbReference>
<reference evidence="7 8" key="1">
    <citation type="journal article" date="2013" name="Genome Announc.">
        <title>Draft Genome Sequence of Rhizobium mesoamericanum STM3625, a Nitrogen-Fixing Symbiont of Mimosa pudica Isolated in French Guiana (South America).</title>
        <authorList>
            <person name="Moulin L."/>
            <person name="Mornico D."/>
            <person name="Melkonian R."/>
            <person name="Klonowska A."/>
        </authorList>
    </citation>
    <scope>NUCLEOTIDE SEQUENCE [LARGE SCALE GENOMIC DNA]</scope>
    <source>
        <strain evidence="7 8">STM3625</strain>
    </source>
</reference>
<evidence type="ECO:0000313" key="8">
    <source>
        <dbReference type="Proteomes" id="UP000009319"/>
    </source>
</evidence>
<dbReference type="Gene3D" id="3.40.50.720">
    <property type="entry name" value="NAD(P)-binding Rossmann-like Domain"/>
    <property type="match status" value="1"/>
</dbReference>
<dbReference type="Pfam" id="PF02737">
    <property type="entry name" value="3HCDH_N"/>
    <property type="match status" value="1"/>
</dbReference>
<dbReference type="Proteomes" id="UP000009319">
    <property type="component" value="Unassembled WGS sequence"/>
</dbReference>
<dbReference type="PIRSF" id="PIRSF000105">
    <property type="entry name" value="HCDH"/>
    <property type="match status" value="1"/>
</dbReference>
<dbReference type="InterPro" id="IPR013328">
    <property type="entry name" value="6PGD_dom2"/>
</dbReference>
<dbReference type="PROSITE" id="PS00067">
    <property type="entry name" value="3HCDH"/>
    <property type="match status" value="1"/>
</dbReference>
<dbReference type="GO" id="GO:0070403">
    <property type="term" value="F:NAD+ binding"/>
    <property type="evidence" value="ECO:0007669"/>
    <property type="project" value="InterPro"/>
</dbReference>
<feature type="binding site" evidence="4">
    <location>
        <position position="94"/>
    </location>
    <ligand>
        <name>NAD(+)</name>
        <dbReference type="ChEBI" id="CHEBI:57540"/>
    </ligand>
</feature>
<evidence type="ECO:0000256" key="4">
    <source>
        <dbReference type="PIRSR" id="PIRSR000105-2"/>
    </source>
</evidence>
<evidence type="ECO:0000259" key="5">
    <source>
        <dbReference type="Pfam" id="PF00725"/>
    </source>
</evidence>
<dbReference type="Gene3D" id="1.10.1040.10">
    <property type="entry name" value="N-(1-d-carboxylethyl)-l-norvaline Dehydrogenase, domain 2"/>
    <property type="match status" value="1"/>
</dbReference>
<dbReference type="InterPro" id="IPR008927">
    <property type="entry name" value="6-PGluconate_DH-like_C_sf"/>
</dbReference>
<dbReference type="PANTHER" id="PTHR48075:SF5">
    <property type="entry name" value="3-HYDROXYBUTYRYL-COA DEHYDROGENASE"/>
    <property type="match status" value="1"/>
</dbReference>
<feature type="binding site" evidence="4">
    <location>
        <position position="145"/>
    </location>
    <ligand>
        <name>NAD(+)</name>
        <dbReference type="ChEBI" id="CHEBI:57540"/>
    </ligand>
</feature>
<feature type="binding site" evidence="4">
    <location>
        <position position="35"/>
    </location>
    <ligand>
        <name>NAD(+)</name>
        <dbReference type="ChEBI" id="CHEBI:57540"/>
    </ligand>
</feature>
<dbReference type="PANTHER" id="PTHR48075">
    <property type="entry name" value="3-HYDROXYACYL-COA DEHYDROGENASE FAMILY PROTEIN"/>
    <property type="match status" value="1"/>
</dbReference>
<dbReference type="SUPFAM" id="SSF48179">
    <property type="entry name" value="6-phosphogluconate dehydrogenase C-terminal domain-like"/>
    <property type="match status" value="1"/>
</dbReference>
<dbReference type="InterPro" id="IPR006180">
    <property type="entry name" value="3-OHacyl-CoA_DH_CS"/>
</dbReference>
<dbReference type="eggNOG" id="COG1250">
    <property type="taxonomic scope" value="Bacteria"/>
</dbReference>
<evidence type="ECO:0000256" key="1">
    <source>
        <dbReference type="ARBA" id="ARBA00009463"/>
    </source>
</evidence>
<dbReference type="FunFam" id="3.40.50.720:FF:000009">
    <property type="entry name" value="Fatty oxidation complex, alpha subunit"/>
    <property type="match status" value="1"/>
</dbReference>
<evidence type="ECO:0000256" key="2">
    <source>
        <dbReference type="ARBA" id="ARBA00023002"/>
    </source>
</evidence>
<evidence type="ECO:0000256" key="3">
    <source>
        <dbReference type="PIRSR" id="PIRSR000105-1"/>
    </source>
</evidence>
<feature type="domain" description="3-hydroxyacyl-CoA dehydrogenase C-terminal" evidence="5">
    <location>
        <begin position="189"/>
        <end position="284"/>
    </location>
</feature>
<dbReference type="HOGENOM" id="CLU_009834_2_0_5"/>
<proteinExistence type="inferred from homology"/>
<dbReference type="NCBIfam" id="NF005715">
    <property type="entry name" value="PRK07530.1"/>
    <property type="match status" value="1"/>
</dbReference>
<dbReference type="Pfam" id="PF00725">
    <property type="entry name" value="3HCDH"/>
    <property type="match status" value="1"/>
</dbReference>
<accession>K0Q3X0</accession>
<dbReference type="EC" id="1.1.1.157" evidence="7"/>
<dbReference type="InterPro" id="IPR006176">
    <property type="entry name" value="3-OHacyl-CoA_DH_NAD-bd"/>
</dbReference>
<gene>
    <name evidence="7" type="primary">hbdA</name>
    <name evidence="7" type="ORF">BN77_0453</name>
</gene>
<dbReference type="InterPro" id="IPR006108">
    <property type="entry name" value="3HC_DH_C"/>
</dbReference>
<sequence length="293" mass="31578">MSAVLKTIGIIGAGQMGCGIAQVSADAGYKVQLYDLSDERVQHGLATINGNLARHVTSGKMTDDKRSATLALISGSADINDLAASDLVIEAATEDESVKRKIYAQVCPILKPEAILATNTSSLSITRLASATDRPEHFMGIHFMNPVPVMKLVELVRGIATEESTFTTAKEFVASLEKTVTVAEDFPAFIVNRILLPMINEAIYTLYEGVGTVDAIDTAMKLGANHPMGPLQLADFIGLDTCLSIMQVLHDGLADSKYRPCPLLVKYVEAGWLGRKSGRGFYDYRGDTPIPTR</sequence>
<organism evidence="7 8">
    <name type="scientific">Rhizobium mesoamericanum STM3625</name>
    <dbReference type="NCBI Taxonomy" id="1211777"/>
    <lineage>
        <taxon>Bacteria</taxon>
        <taxon>Pseudomonadati</taxon>
        <taxon>Pseudomonadota</taxon>
        <taxon>Alphaproteobacteria</taxon>
        <taxon>Hyphomicrobiales</taxon>
        <taxon>Rhizobiaceae</taxon>
        <taxon>Rhizobium/Agrobacterium group</taxon>
        <taxon>Rhizobium</taxon>
    </lineage>
</organism>
<dbReference type="AlphaFoldDB" id="K0Q3X0"/>
<dbReference type="GO" id="GO:0008691">
    <property type="term" value="F:3-hydroxybutyryl-CoA dehydrogenase activity"/>
    <property type="evidence" value="ECO:0007669"/>
    <property type="project" value="UniProtKB-EC"/>
</dbReference>
<feature type="binding site" evidence="4">
    <location>
        <position position="276"/>
    </location>
    <ligand>
        <name>NAD(+)</name>
        <dbReference type="ChEBI" id="CHEBI:57540"/>
    </ligand>
</feature>